<dbReference type="InterPro" id="IPR036627">
    <property type="entry name" value="CobW-likC_sf"/>
</dbReference>
<feature type="region of interest" description="Disordered" evidence="6">
    <location>
        <begin position="1"/>
        <end position="20"/>
    </location>
</feature>
<protein>
    <recommendedName>
        <fullName evidence="7">CobW C-terminal domain-containing protein</fullName>
    </recommendedName>
</protein>
<evidence type="ECO:0000256" key="1">
    <source>
        <dbReference type="ARBA" id="ARBA00022741"/>
    </source>
</evidence>
<evidence type="ECO:0000256" key="2">
    <source>
        <dbReference type="ARBA" id="ARBA00022801"/>
    </source>
</evidence>
<dbReference type="SMART" id="SM00833">
    <property type="entry name" value="CobW_C"/>
    <property type="match status" value="1"/>
</dbReference>
<comment type="catalytic activity">
    <reaction evidence="5">
        <text>GTP + H2O = GDP + phosphate + H(+)</text>
        <dbReference type="Rhea" id="RHEA:19669"/>
        <dbReference type="ChEBI" id="CHEBI:15377"/>
        <dbReference type="ChEBI" id="CHEBI:15378"/>
        <dbReference type="ChEBI" id="CHEBI:37565"/>
        <dbReference type="ChEBI" id="CHEBI:43474"/>
        <dbReference type="ChEBI" id="CHEBI:58189"/>
    </reaction>
    <physiologicalReaction direction="left-to-right" evidence="5">
        <dbReference type="Rhea" id="RHEA:19670"/>
    </physiologicalReaction>
</comment>
<dbReference type="Pfam" id="PF02492">
    <property type="entry name" value="cobW"/>
    <property type="match status" value="1"/>
</dbReference>
<evidence type="ECO:0000256" key="3">
    <source>
        <dbReference type="ARBA" id="ARBA00023186"/>
    </source>
</evidence>
<comment type="caution">
    <text evidence="8">The sequence shown here is derived from an EMBL/GenBank/DDBJ whole genome shotgun (WGS) entry which is preliminary data.</text>
</comment>
<proteinExistence type="inferred from homology"/>
<evidence type="ECO:0000256" key="5">
    <source>
        <dbReference type="ARBA" id="ARBA00049117"/>
    </source>
</evidence>
<gene>
    <name evidence="8" type="ORF">PPROV_000926900</name>
</gene>
<dbReference type="CDD" id="cd03112">
    <property type="entry name" value="CobW-like"/>
    <property type="match status" value="1"/>
</dbReference>
<evidence type="ECO:0000256" key="6">
    <source>
        <dbReference type="SAM" id="MobiDB-lite"/>
    </source>
</evidence>
<evidence type="ECO:0000313" key="8">
    <source>
        <dbReference type="EMBL" id="GHP10538.1"/>
    </source>
</evidence>
<evidence type="ECO:0000259" key="7">
    <source>
        <dbReference type="SMART" id="SM00833"/>
    </source>
</evidence>
<dbReference type="GO" id="GO:0016787">
    <property type="term" value="F:hydrolase activity"/>
    <property type="evidence" value="ECO:0007669"/>
    <property type="project" value="UniProtKB-KW"/>
</dbReference>
<name>A0A830HU91_9CHLO</name>
<dbReference type="Gene3D" id="3.30.1220.10">
    <property type="entry name" value="CobW-like, C-terminal domain"/>
    <property type="match status" value="1"/>
</dbReference>
<dbReference type="OrthoDB" id="272672at2759"/>
<dbReference type="PANTHER" id="PTHR43603:SF1">
    <property type="entry name" value="ZINC-REGULATED GTPASE METALLOPROTEIN ACTIVATOR 1"/>
    <property type="match status" value="1"/>
</dbReference>
<dbReference type="Gene3D" id="3.40.50.300">
    <property type="entry name" value="P-loop containing nucleotide triphosphate hydrolases"/>
    <property type="match status" value="1"/>
</dbReference>
<organism evidence="8 9">
    <name type="scientific">Pycnococcus provasolii</name>
    <dbReference type="NCBI Taxonomy" id="41880"/>
    <lineage>
        <taxon>Eukaryota</taxon>
        <taxon>Viridiplantae</taxon>
        <taxon>Chlorophyta</taxon>
        <taxon>Pseudoscourfieldiophyceae</taxon>
        <taxon>Pseudoscourfieldiales</taxon>
        <taxon>Pycnococcaceae</taxon>
        <taxon>Pycnococcus</taxon>
    </lineage>
</organism>
<keyword evidence="1" id="KW-0547">Nucleotide-binding</keyword>
<dbReference type="SUPFAM" id="SSF52540">
    <property type="entry name" value="P-loop containing nucleoside triphosphate hydrolases"/>
    <property type="match status" value="1"/>
</dbReference>
<sequence>MASTDNPWDHISPPPLDVPMGDTSMQPVHVVPISLISGFLGAGKTTLLRQLLTQTSMKIGLIVNDVAAVNIDAKLVRNDNMQASAGAGGSTAEMADTIELQNGCACCTASDELLDSIDRLLSLSARRGERYDRIIMETSGVAEPQAIRDKFNDAIAYHDPIMDLVTLDTLVTVVDTSAFLQEYESRDVIANRPDLGGNEAQGGSGQRRVVDLLVEQVECADIVLLNKSDMVNETELKHLEQVVGAINPLASAYPCTYGKVETELVFGASGQAIVSKLNTEGHHRGAVAFARSQQRKEQAEGGASAAAAATAEATNPSAAAARAAATQRQETTATIRFGIRNFVYSARRPFHVQRLRSVVLAWMPVKKNTAVSHAEVAAANASASTSPMKAVIRSKGFVWLSTSHVTAHYWSHAGNFFEIRDEGDWWDAVPRDDWPQVAAQRAVIESEFEGWCGDRRQEIVFIGASMDEPAIRAQLDECLVTDDELTEYRQKYQCAEKKIEELN</sequence>
<dbReference type="InterPro" id="IPR051927">
    <property type="entry name" value="Zn_Chap_cDPG_Synth"/>
</dbReference>
<dbReference type="Pfam" id="PF07683">
    <property type="entry name" value="CobW_C"/>
    <property type="match status" value="1"/>
</dbReference>
<reference evidence="8" key="1">
    <citation type="submission" date="2020-10" db="EMBL/GenBank/DDBJ databases">
        <title>Unveiling of a novel bifunctional photoreceptor, Dualchrome1, isolated from a cosmopolitan green alga.</title>
        <authorList>
            <person name="Suzuki S."/>
            <person name="Kawachi M."/>
        </authorList>
    </citation>
    <scope>NUCLEOTIDE SEQUENCE</scope>
    <source>
        <strain evidence="8">NIES 2893</strain>
    </source>
</reference>
<dbReference type="AlphaFoldDB" id="A0A830HU91"/>
<evidence type="ECO:0000313" key="9">
    <source>
        <dbReference type="Proteomes" id="UP000660262"/>
    </source>
</evidence>
<evidence type="ECO:0000256" key="4">
    <source>
        <dbReference type="ARBA" id="ARBA00034320"/>
    </source>
</evidence>
<keyword evidence="2" id="KW-0378">Hydrolase</keyword>
<dbReference type="SUPFAM" id="SSF90002">
    <property type="entry name" value="Hypothetical protein YjiA, C-terminal domain"/>
    <property type="match status" value="1"/>
</dbReference>
<dbReference type="GO" id="GO:0000166">
    <property type="term" value="F:nucleotide binding"/>
    <property type="evidence" value="ECO:0007669"/>
    <property type="project" value="UniProtKB-KW"/>
</dbReference>
<comment type="similarity">
    <text evidence="4">Belongs to the SIMIBI class G3E GTPase family. ZNG1 subfamily.</text>
</comment>
<dbReference type="Proteomes" id="UP000660262">
    <property type="component" value="Unassembled WGS sequence"/>
</dbReference>
<dbReference type="PANTHER" id="PTHR43603">
    <property type="entry name" value="COBW DOMAIN-CONTAINING PROTEIN DDB_G0274527"/>
    <property type="match status" value="1"/>
</dbReference>
<dbReference type="InterPro" id="IPR011629">
    <property type="entry name" value="CobW-like_C"/>
</dbReference>
<dbReference type="InterPro" id="IPR027417">
    <property type="entry name" value="P-loop_NTPase"/>
</dbReference>
<dbReference type="InterPro" id="IPR003495">
    <property type="entry name" value="CobW/HypB/UreG_nucleotide-bd"/>
</dbReference>
<feature type="domain" description="CobW C-terminal" evidence="7">
    <location>
        <begin position="339"/>
        <end position="479"/>
    </location>
</feature>
<accession>A0A830HU91</accession>
<dbReference type="EMBL" id="BNJQ01000030">
    <property type="protein sequence ID" value="GHP10538.1"/>
    <property type="molecule type" value="Genomic_DNA"/>
</dbReference>
<keyword evidence="9" id="KW-1185">Reference proteome</keyword>
<keyword evidence="3" id="KW-0143">Chaperone</keyword>